<dbReference type="NCBIfam" id="TIGR00199">
    <property type="entry name" value="PncC_domain"/>
    <property type="match status" value="1"/>
</dbReference>
<feature type="domain" description="CinA C-terminal" evidence="1">
    <location>
        <begin position="15"/>
        <end position="162"/>
    </location>
</feature>
<reference evidence="2" key="1">
    <citation type="submission" date="2021-01" db="EMBL/GenBank/DDBJ databases">
        <title>Whole genome shotgun sequence of Demequina activiva NBRC 110675.</title>
        <authorList>
            <person name="Komaki H."/>
            <person name="Tamura T."/>
        </authorList>
    </citation>
    <scope>NUCLEOTIDE SEQUENCE</scope>
    <source>
        <strain evidence="2">NBRC 110675</strain>
    </source>
</reference>
<dbReference type="InterPro" id="IPR008136">
    <property type="entry name" value="CinA_C"/>
</dbReference>
<protein>
    <recommendedName>
        <fullName evidence="1">CinA C-terminal domain-containing protein</fullName>
    </recommendedName>
</protein>
<dbReference type="InterPro" id="IPR036653">
    <property type="entry name" value="CinA-like_C"/>
</dbReference>
<evidence type="ECO:0000259" key="1">
    <source>
        <dbReference type="Pfam" id="PF02464"/>
    </source>
</evidence>
<keyword evidence="3" id="KW-1185">Reference proteome</keyword>
<name>A0A919UJD0_9MICO</name>
<evidence type="ECO:0000313" key="2">
    <source>
        <dbReference type="EMBL" id="GIG54251.1"/>
    </source>
</evidence>
<dbReference type="Gene3D" id="3.90.950.20">
    <property type="entry name" value="CinA-like"/>
    <property type="match status" value="1"/>
</dbReference>
<sequence length="170" mass="16024">MRAGDPRPLTTAARAAAVIEAARAAGLSIATAESLTGGAVSAALTAIPGASDVMRGGVVAYLPAVKTAVLGVAEATLASAGVVSEATALEMARGARGALGADVAVATTGAAGPESHDGASPGTVCLAVADAAGGESHTVRLTGERGAVTAAAVDAALDLLAARLAGSADR</sequence>
<dbReference type="SUPFAM" id="SSF142433">
    <property type="entry name" value="CinA-like"/>
    <property type="match status" value="1"/>
</dbReference>
<organism evidence="2 3">
    <name type="scientific">Demequina activiva</name>
    <dbReference type="NCBI Taxonomy" id="1582364"/>
    <lineage>
        <taxon>Bacteria</taxon>
        <taxon>Bacillati</taxon>
        <taxon>Actinomycetota</taxon>
        <taxon>Actinomycetes</taxon>
        <taxon>Micrococcales</taxon>
        <taxon>Demequinaceae</taxon>
        <taxon>Demequina</taxon>
    </lineage>
</organism>
<accession>A0A919UJD0</accession>
<dbReference type="RefSeq" id="WP_203653820.1">
    <property type="nucleotide sequence ID" value="NZ_BONR01000002.1"/>
</dbReference>
<comment type="caution">
    <text evidence="2">The sequence shown here is derived from an EMBL/GenBank/DDBJ whole genome shotgun (WGS) entry which is preliminary data.</text>
</comment>
<dbReference type="Pfam" id="PF02464">
    <property type="entry name" value="CinA"/>
    <property type="match status" value="1"/>
</dbReference>
<proteinExistence type="predicted"/>
<dbReference type="Proteomes" id="UP000652354">
    <property type="component" value="Unassembled WGS sequence"/>
</dbReference>
<dbReference type="AlphaFoldDB" id="A0A919UJD0"/>
<dbReference type="EMBL" id="BONR01000002">
    <property type="protein sequence ID" value="GIG54251.1"/>
    <property type="molecule type" value="Genomic_DNA"/>
</dbReference>
<evidence type="ECO:0000313" key="3">
    <source>
        <dbReference type="Proteomes" id="UP000652354"/>
    </source>
</evidence>
<gene>
    <name evidence="2" type="ORF">Dac01nite_10030</name>
</gene>